<dbReference type="InterPro" id="IPR035421">
    <property type="entry name" value="Terminase_6C"/>
</dbReference>
<reference evidence="3 4" key="1">
    <citation type="submission" date="2016-10" db="EMBL/GenBank/DDBJ databases">
        <authorList>
            <person name="de Groot N.N."/>
        </authorList>
    </citation>
    <scope>NUCLEOTIDE SEQUENCE [LARGE SCALE GENOMIC DNA]</scope>
    <source>
        <strain evidence="3 4">DSM 17925</strain>
    </source>
</reference>
<dbReference type="STRING" id="364200.SAMN04488515_0782"/>
<proteinExistence type="predicted"/>
<gene>
    <name evidence="3" type="ORF">SAMN04488515_0782</name>
</gene>
<dbReference type="Pfam" id="PF17289">
    <property type="entry name" value="Terminase_6C"/>
    <property type="match status" value="1"/>
</dbReference>
<evidence type="ECO:0000313" key="4">
    <source>
        <dbReference type="Proteomes" id="UP000199167"/>
    </source>
</evidence>
<accession>A0A1I0NRH4</accession>
<dbReference type="Proteomes" id="UP000199167">
    <property type="component" value="Unassembled WGS sequence"/>
</dbReference>
<sequence length="401" mass="43580">MPHQLPPDSDWRNWVILGGRGAGKTRAGAEWVRTKVAEGARRLAIVGDTFDQAKEVMVFGESGIMSVYPPGGAPDWIATRRTLIWPNGAELRVFSAQDPEMLRGPQFDTAWVDELAKWRNGQSTWDMLQFCMRLGDSPQVCITTTPQNVPVLRDLLSDPATVQTHATTYANAANLAPSYLAQVTAKYGGTRLGRQELEGELLSDVAGAFWSLAQLDQLVVSDVPDLDRIVVAVDPPATSKSTSDECGIVVAGVARTGRDGARHVYVLEDASVSRATPNEWARAAISAMARHKADRIVAEVNQGGDMVKSTIHTLDPNAPFRAVHATRAKVARAEPVSALYEEGRVRHADRFVALHDQMALMSSDGYQGRGSPDRVDALVWAIHDLEIGRTANASAARIRSL</sequence>
<dbReference type="EMBL" id="FOIZ01000001">
    <property type="protein sequence ID" value="SEW04201.1"/>
    <property type="molecule type" value="Genomic_DNA"/>
</dbReference>
<dbReference type="Gene3D" id="3.30.420.240">
    <property type="match status" value="1"/>
</dbReference>
<dbReference type="Gene3D" id="3.40.50.300">
    <property type="entry name" value="P-loop containing nucleotide triphosphate hydrolases"/>
    <property type="match status" value="1"/>
</dbReference>
<name>A0A1I0NRH4_9RHOB</name>
<dbReference type="AlphaFoldDB" id="A0A1I0NRH4"/>
<keyword evidence="1" id="KW-1188">Viral release from host cell</keyword>
<dbReference type="InterPro" id="IPR027417">
    <property type="entry name" value="P-loop_NTPase"/>
</dbReference>
<keyword evidence="4" id="KW-1185">Reference proteome</keyword>
<organism evidence="3 4">
    <name type="scientific">Cognatiyoonia koreensis</name>
    <dbReference type="NCBI Taxonomy" id="364200"/>
    <lineage>
        <taxon>Bacteria</taxon>
        <taxon>Pseudomonadati</taxon>
        <taxon>Pseudomonadota</taxon>
        <taxon>Alphaproteobacteria</taxon>
        <taxon>Rhodobacterales</taxon>
        <taxon>Paracoccaceae</taxon>
        <taxon>Cognatiyoonia</taxon>
    </lineage>
</organism>
<feature type="domain" description="Terminase large subunit gp17-like C-terminal" evidence="2">
    <location>
        <begin position="232"/>
        <end position="383"/>
    </location>
</feature>
<evidence type="ECO:0000256" key="1">
    <source>
        <dbReference type="ARBA" id="ARBA00022612"/>
    </source>
</evidence>
<evidence type="ECO:0000259" key="2">
    <source>
        <dbReference type="Pfam" id="PF17289"/>
    </source>
</evidence>
<protein>
    <submittedName>
        <fullName evidence="3">Large terminase phage packaging protein</fullName>
    </submittedName>
</protein>
<evidence type="ECO:0000313" key="3">
    <source>
        <dbReference type="EMBL" id="SEW04201.1"/>
    </source>
</evidence>
<dbReference type="Pfam" id="PF03237">
    <property type="entry name" value="Terminase_6N"/>
    <property type="match status" value="1"/>
</dbReference>